<dbReference type="Proteomes" id="UP001208570">
    <property type="component" value="Unassembled WGS sequence"/>
</dbReference>
<feature type="region of interest" description="Disordered" evidence="4">
    <location>
        <begin position="1"/>
        <end position="124"/>
    </location>
</feature>
<dbReference type="GO" id="GO:0005737">
    <property type="term" value="C:cytoplasm"/>
    <property type="evidence" value="ECO:0007669"/>
    <property type="project" value="TreeGrafter"/>
</dbReference>
<keyword evidence="7" id="KW-1185">Reference proteome</keyword>
<keyword evidence="1" id="KW-0433">Leucine-rich repeat</keyword>
<evidence type="ECO:0000256" key="4">
    <source>
        <dbReference type="SAM" id="MobiDB-lite"/>
    </source>
</evidence>
<reference evidence="6" key="1">
    <citation type="journal article" date="2023" name="Mol. Biol. Evol.">
        <title>Third-Generation Sequencing Reveals the Adaptive Role of the Epigenome in Three Deep-Sea Polychaetes.</title>
        <authorList>
            <person name="Perez M."/>
            <person name="Aroh O."/>
            <person name="Sun Y."/>
            <person name="Lan Y."/>
            <person name="Juniper S.K."/>
            <person name="Young C.R."/>
            <person name="Angers B."/>
            <person name="Qian P.Y."/>
        </authorList>
    </citation>
    <scope>NUCLEOTIDE SEQUENCE</scope>
    <source>
        <strain evidence="6">P08H-3</strain>
    </source>
</reference>
<dbReference type="InterPro" id="IPR036388">
    <property type="entry name" value="WH-like_DNA-bd_sf"/>
</dbReference>
<dbReference type="Pfam" id="PF00560">
    <property type="entry name" value="LRR_1"/>
    <property type="match status" value="1"/>
</dbReference>
<feature type="compositionally biased region" description="Basic residues" evidence="4">
    <location>
        <begin position="7"/>
        <end position="18"/>
    </location>
</feature>
<dbReference type="PANTHER" id="PTHR48051:SF39">
    <property type="entry name" value="P53-INDUCED DEATH DOMAIN PROTEIN 1"/>
    <property type="match status" value="1"/>
</dbReference>
<feature type="compositionally biased region" description="Polar residues" evidence="4">
    <location>
        <begin position="87"/>
        <end position="97"/>
    </location>
</feature>
<dbReference type="Pfam" id="PF08477">
    <property type="entry name" value="Roc"/>
    <property type="match status" value="1"/>
</dbReference>
<dbReference type="InterPro" id="IPR055414">
    <property type="entry name" value="LRR_R13L4/SHOC2-like"/>
</dbReference>
<dbReference type="SUPFAM" id="SSF52540">
    <property type="entry name" value="P-loop containing nucleoside triphosphate hydrolases"/>
    <property type="match status" value="1"/>
</dbReference>
<comment type="caution">
    <text evidence="6">The sequence shown here is derived from an EMBL/GenBank/DDBJ whole genome shotgun (WGS) entry which is preliminary data.</text>
</comment>
<keyword evidence="3" id="KW-0547">Nucleotide-binding</keyword>
<dbReference type="Pfam" id="PF23598">
    <property type="entry name" value="LRR_14"/>
    <property type="match status" value="1"/>
</dbReference>
<dbReference type="PANTHER" id="PTHR48051">
    <property type="match status" value="1"/>
</dbReference>
<evidence type="ECO:0000313" key="6">
    <source>
        <dbReference type="EMBL" id="KAK2154134.1"/>
    </source>
</evidence>
<feature type="domain" description="Roc" evidence="5">
    <location>
        <begin position="549"/>
        <end position="775"/>
    </location>
</feature>
<dbReference type="GO" id="GO:0009966">
    <property type="term" value="P:regulation of signal transduction"/>
    <property type="evidence" value="ECO:0007669"/>
    <property type="project" value="UniProtKB-ARBA"/>
</dbReference>
<dbReference type="Gene3D" id="1.10.10.10">
    <property type="entry name" value="Winged helix-like DNA-binding domain superfamily/Winged helix DNA-binding domain"/>
    <property type="match status" value="1"/>
</dbReference>
<feature type="compositionally biased region" description="Low complexity" evidence="4">
    <location>
        <begin position="98"/>
        <end position="116"/>
    </location>
</feature>
<organism evidence="6 7">
    <name type="scientific">Paralvinella palmiformis</name>
    <dbReference type="NCBI Taxonomy" id="53620"/>
    <lineage>
        <taxon>Eukaryota</taxon>
        <taxon>Metazoa</taxon>
        <taxon>Spiralia</taxon>
        <taxon>Lophotrochozoa</taxon>
        <taxon>Annelida</taxon>
        <taxon>Polychaeta</taxon>
        <taxon>Sedentaria</taxon>
        <taxon>Canalipalpata</taxon>
        <taxon>Terebellida</taxon>
        <taxon>Terebelliformia</taxon>
        <taxon>Alvinellidae</taxon>
        <taxon>Paralvinella</taxon>
    </lineage>
</organism>
<proteinExistence type="predicted"/>
<dbReference type="GO" id="GO:0000166">
    <property type="term" value="F:nucleotide binding"/>
    <property type="evidence" value="ECO:0007669"/>
    <property type="project" value="UniProtKB-KW"/>
</dbReference>
<protein>
    <recommendedName>
        <fullName evidence="5">Roc domain-containing protein</fullName>
    </recommendedName>
</protein>
<dbReference type="InterPro" id="IPR050216">
    <property type="entry name" value="LRR_domain-containing"/>
</dbReference>
<evidence type="ECO:0000256" key="1">
    <source>
        <dbReference type="ARBA" id="ARBA00022614"/>
    </source>
</evidence>
<dbReference type="InterPro" id="IPR032675">
    <property type="entry name" value="LRR_dom_sf"/>
</dbReference>
<evidence type="ECO:0000256" key="2">
    <source>
        <dbReference type="ARBA" id="ARBA00022737"/>
    </source>
</evidence>
<gene>
    <name evidence="6" type="ORF">LSH36_275g00007</name>
</gene>
<dbReference type="InterPro" id="IPR003591">
    <property type="entry name" value="Leu-rich_rpt_typical-subtyp"/>
</dbReference>
<evidence type="ECO:0000256" key="3">
    <source>
        <dbReference type="ARBA" id="ARBA00022741"/>
    </source>
</evidence>
<dbReference type="PROSITE" id="PS51450">
    <property type="entry name" value="LRR"/>
    <property type="match status" value="3"/>
</dbReference>
<dbReference type="Gene3D" id="3.40.50.300">
    <property type="entry name" value="P-loop containing nucleotide triphosphate hydrolases"/>
    <property type="match status" value="1"/>
</dbReference>
<dbReference type="SUPFAM" id="SSF52058">
    <property type="entry name" value="L domain-like"/>
    <property type="match status" value="2"/>
</dbReference>
<dbReference type="SMART" id="SM00365">
    <property type="entry name" value="LRR_SD22"/>
    <property type="match status" value="5"/>
</dbReference>
<dbReference type="Gene3D" id="3.80.10.10">
    <property type="entry name" value="Ribonuclease Inhibitor"/>
    <property type="match status" value="3"/>
</dbReference>
<feature type="compositionally biased region" description="Polar residues" evidence="4">
    <location>
        <begin position="26"/>
        <end position="35"/>
    </location>
</feature>
<feature type="compositionally biased region" description="Low complexity" evidence="4">
    <location>
        <begin position="60"/>
        <end position="71"/>
    </location>
</feature>
<accession>A0AAD9N4M5</accession>
<evidence type="ECO:0000259" key="5">
    <source>
        <dbReference type="PROSITE" id="PS51424"/>
    </source>
</evidence>
<sequence>MHEIQRKYGKLQTYRRIRNRPDLTIPSHSIRQSSLIKKAMSARATKHGSPSPRRGRTSQASSGAKSATSRKSSGKKSKSPGPRTSSARSKSPTKTRQSSSKSDGGMSSRGSSSMTSRRVRIRSADIEQTGLKSVNMSGQGITTIGGSLFNREDVGELDLSGNNLRIIPPEIKKLTTLVHLDLSRNGIRSAHSQDFTGLPKELASLPNLDILILAECNLPFIPPVVWMCRKLKVLDISRNKINMLVPDISNLDQLQHLNAQQTSIITLPPEIALCQNLEEILLWGNVIENLPETLRELPKLKVLAINFRSFCGMVDAYREELLRKGQIQSEHIPQVLFEMPALDTLDLNQTKLNTLPEECAGRLKELFLAQNFFNEMPNMILRMDTLQVLDLSDNMIKSIPDQIGDLVNLQQLKMSNNHVTIFPASICKLEKLESLFLERNQIQSLPDDIGKLTSLKTLVLERNSLHSIPSTIVELEKLETLDLTENKIASLPLNFYLMKNLKRAHTYKKFYKYGLWLHLNPITVPPQNVWKTEDPQNIYNYMKRLEIRQTKNLRRQKLFLLGETQCGKTSLVKSMIVGKSIMTTGPEDSTALIEFYAWKTENGVDFLVHDLGGADVYQITHQLFLDPKGMYLLVYNHSTYTPERHHDAIGKWLELLQLHTPGVVVQVIGTHTDICDEEVIEQTKAQIEEQLLKDQEVHETMLDKVLAGLELTIRETSSKLSKQEYDHLMQQKVRMVVMKKQPLRIQKSVITVSSTTGIKGIPNLVNHLEVMGVDKGLFPDAQRQIPASWFRYHLALKKRKAHYLTIDYCRQVARDCGVKKDSITDCTTFLADCGEILWFRKYQGLKNLIYPRPCNLVEILRGIFRHDTEKFLDFDVNRVFACKGKLTRTMFDEAKEHLLTSGQISRPMLKCMWFYLPINDDVFDQLLDLLPNLDLCYTIPQPDFPNPTHIYTPLLVVPGFNIEPNPLQDELSEIWPYPLPAGQSELTLNTQFPLIYPQGLFEKLSSHIQEKVVMRMDWQKIIFAELDAGAILLECKQEPTDCCSINIKARGVTSQDTRQVFVLIAKEFLSLLPTYNGLVWHCTLGYNNCDKEQIQDCLQLTISVI</sequence>
<name>A0AAD9N4M5_9ANNE</name>
<dbReference type="PROSITE" id="PS51424">
    <property type="entry name" value="ROC"/>
    <property type="match status" value="1"/>
</dbReference>
<dbReference type="InterPro" id="IPR001611">
    <property type="entry name" value="Leu-rich_rpt"/>
</dbReference>
<dbReference type="SMART" id="SM00369">
    <property type="entry name" value="LRR_TYP"/>
    <property type="match status" value="11"/>
</dbReference>
<dbReference type="InterPro" id="IPR027417">
    <property type="entry name" value="P-loop_NTPase"/>
</dbReference>
<evidence type="ECO:0000313" key="7">
    <source>
        <dbReference type="Proteomes" id="UP001208570"/>
    </source>
</evidence>
<dbReference type="EMBL" id="JAODUP010000275">
    <property type="protein sequence ID" value="KAK2154134.1"/>
    <property type="molecule type" value="Genomic_DNA"/>
</dbReference>
<dbReference type="AlphaFoldDB" id="A0AAD9N4M5"/>
<dbReference type="InterPro" id="IPR020859">
    <property type="entry name" value="ROC"/>
</dbReference>
<keyword evidence="2" id="KW-0677">Repeat</keyword>
<dbReference type="Gene3D" id="3.30.70.1390">
    <property type="entry name" value="ROC domain from the Parkinson's disease-associated leucine-rich repeat kinase 2"/>
    <property type="match status" value="1"/>
</dbReference>